<feature type="transmembrane region" description="Helical" evidence="5">
    <location>
        <begin position="209"/>
        <end position="234"/>
    </location>
</feature>
<protein>
    <submittedName>
        <fullName evidence="7">Major facilitator superfamily MFS_1</fullName>
    </submittedName>
</protein>
<keyword evidence="3 5" id="KW-1133">Transmembrane helix</keyword>
<dbReference type="Gene3D" id="1.20.1250.20">
    <property type="entry name" value="MFS general substrate transporter like domains"/>
    <property type="match status" value="1"/>
</dbReference>
<evidence type="ECO:0000256" key="3">
    <source>
        <dbReference type="ARBA" id="ARBA00022989"/>
    </source>
</evidence>
<dbReference type="PRINTS" id="PR01035">
    <property type="entry name" value="TCRTETA"/>
</dbReference>
<organism evidence="7 8">
    <name type="scientific">Arcobacter nitrofigilis (strain ATCC 33309 / DSM 7299 / CCUG 15893 / LMG 7604 / NCTC 12251 / CI)</name>
    <name type="common">Campylobacter nitrofigilis</name>
    <dbReference type="NCBI Taxonomy" id="572480"/>
    <lineage>
        <taxon>Bacteria</taxon>
        <taxon>Pseudomonadati</taxon>
        <taxon>Campylobacterota</taxon>
        <taxon>Epsilonproteobacteria</taxon>
        <taxon>Campylobacterales</taxon>
        <taxon>Arcobacteraceae</taxon>
        <taxon>Arcobacter</taxon>
    </lineage>
</organism>
<feature type="transmembrane region" description="Helical" evidence="5">
    <location>
        <begin position="168"/>
        <end position="188"/>
    </location>
</feature>
<feature type="transmembrane region" description="Helical" evidence="5">
    <location>
        <begin position="246"/>
        <end position="266"/>
    </location>
</feature>
<reference evidence="7 8" key="1">
    <citation type="journal article" date="2010" name="Stand. Genomic Sci.">
        <title>Complete genome sequence of Arcobacter nitrofigilis type strain (CI).</title>
        <authorList>
            <person name="Pati A."/>
            <person name="Gronow S."/>
            <person name="Lapidus A."/>
            <person name="Copeland A."/>
            <person name="Glavina Del Rio T."/>
            <person name="Nolan M."/>
            <person name="Lucas S."/>
            <person name="Tice H."/>
            <person name="Cheng J.F."/>
            <person name="Han C."/>
            <person name="Chertkov O."/>
            <person name="Bruce D."/>
            <person name="Tapia R."/>
            <person name="Goodwin L."/>
            <person name="Pitluck S."/>
            <person name="Liolios K."/>
            <person name="Ivanova N."/>
            <person name="Mavromatis K."/>
            <person name="Chen A."/>
            <person name="Palaniappan K."/>
            <person name="Land M."/>
            <person name="Hauser L."/>
            <person name="Chang Y.J."/>
            <person name="Jeffries C.D."/>
            <person name="Detter J.C."/>
            <person name="Rohde M."/>
            <person name="Goker M."/>
            <person name="Bristow J."/>
            <person name="Eisen J.A."/>
            <person name="Markowitz V."/>
            <person name="Hugenholtz P."/>
            <person name="Klenk H.P."/>
            <person name="Kyrpides N.C."/>
        </authorList>
    </citation>
    <scope>NUCLEOTIDE SEQUENCE [LARGE SCALE GENOMIC DNA]</scope>
    <source>
        <strain evidence="8">ATCC 33309 / DSM 7299 / CCUG 15893 / LMG 7604 / NCTC 12251 / CI</strain>
    </source>
</reference>
<dbReference type="OrthoDB" id="9812221at2"/>
<accession>D5UZG7</accession>
<dbReference type="InterPro" id="IPR001958">
    <property type="entry name" value="Tet-R_TetA/multi-R_MdtG-like"/>
</dbReference>
<gene>
    <name evidence="7" type="ordered locus">Arnit_0539</name>
</gene>
<dbReference type="Pfam" id="PF07690">
    <property type="entry name" value="MFS_1"/>
    <property type="match status" value="1"/>
</dbReference>
<dbReference type="PANTHER" id="PTHR23546:SF1">
    <property type="entry name" value="MEMBRANE PROTEIN"/>
    <property type="match status" value="1"/>
</dbReference>
<feature type="domain" description="Major facilitator superfamily (MFS) profile" evidence="6">
    <location>
        <begin position="1"/>
        <end position="388"/>
    </location>
</feature>
<dbReference type="InterPro" id="IPR036259">
    <property type="entry name" value="MFS_trans_sf"/>
</dbReference>
<feature type="transmembrane region" description="Helical" evidence="5">
    <location>
        <begin position="365"/>
        <end position="384"/>
    </location>
</feature>
<dbReference type="EMBL" id="CP001999">
    <property type="protein sequence ID" value="ADG92204.1"/>
    <property type="molecule type" value="Genomic_DNA"/>
</dbReference>
<dbReference type="InterPro" id="IPR011701">
    <property type="entry name" value="MFS"/>
</dbReference>
<dbReference type="KEGG" id="ant:Arnit_0539"/>
<keyword evidence="4 5" id="KW-0472">Membrane</keyword>
<dbReference type="InterPro" id="IPR020846">
    <property type="entry name" value="MFS_dom"/>
</dbReference>
<feature type="transmembrane region" description="Helical" evidence="5">
    <location>
        <begin position="335"/>
        <end position="359"/>
    </location>
</feature>
<evidence type="ECO:0000256" key="5">
    <source>
        <dbReference type="SAM" id="Phobius"/>
    </source>
</evidence>
<evidence type="ECO:0000256" key="4">
    <source>
        <dbReference type="ARBA" id="ARBA00023136"/>
    </source>
</evidence>
<dbReference type="PROSITE" id="PS50850">
    <property type="entry name" value="MFS"/>
    <property type="match status" value="1"/>
</dbReference>
<sequence precursor="true">MKEIKPLIGITILCVSSMMAFLAVVGPIIRKLNLQEWHAGVMVALAGIAWIFLSRFWGKKSDIFGRKNILLLSIFGFFISYLLLAIFVNYAVITPPLVIISFIVLIITRLLIGVFYSAIPPVCNALIADKAKSGKRTSYMASLGASNGLGMILGPIIGGALATYGLAIPLYAAAILPLFAVFIALFFLEKDRKIEKIKDTPLHFLDKRLRLPMIASFITMFSIVTSQICLGFFILDRFQTNEIETAKITGYILAIIGVVFILTQIVVSKLKSVKPINWLTLGATFSAIGYLLIGIITTKEELTMAFCIGTIGLGMIMPAFLAITANSVEAHEQGIAAGTVSSAQGLGIIVGPLLSTILYSINPNFPFVFAGITFIILFAVSLLYKKTKVIC</sequence>
<evidence type="ECO:0000259" key="6">
    <source>
        <dbReference type="PROSITE" id="PS50850"/>
    </source>
</evidence>
<feature type="transmembrane region" description="Helical" evidence="5">
    <location>
        <begin position="37"/>
        <end position="57"/>
    </location>
</feature>
<feature type="transmembrane region" description="Helical" evidence="5">
    <location>
        <begin position="278"/>
        <end position="296"/>
    </location>
</feature>
<evidence type="ECO:0000313" key="8">
    <source>
        <dbReference type="Proteomes" id="UP000000939"/>
    </source>
</evidence>
<evidence type="ECO:0000313" key="7">
    <source>
        <dbReference type="EMBL" id="ADG92204.1"/>
    </source>
</evidence>
<dbReference type="GO" id="GO:0022857">
    <property type="term" value="F:transmembrane transporter activity"/>
    <property type="evidence" value="ECO:0007669"/>
    <property type="project" value="InterPro"/>
</dbReference>
<dbReference type="eggNOG" id="COG2814">
    <property type="taxonomic scope" value="Bacteria"/>
</dbReference>
<keyword evidence="2 5" id="KW-0812">Transmembrane</keyword>
<feature type="transmembrane region" description="Helical" evidence="5">
    <location>
        <begin position="7"/>
        <end position="25"/>
    </location>
</feature>
<feature type="transmembrane region" description="Helical" evidence="5">
    <location>
        <begin position="98"/>
        <end position="119"/>
    </location>
</feature>
<name>D5UZG7_ARCNC</name>
<evidence type="ECO:0000256" key="1">
    <source>
        <dbReference type="ARBA" id="ARBA00004141"/>
    </source>
</evidence>
<dbReference type="SUPFAM" id="SSF103473">
    <property type="entry name" value="MFS general substrate transporter"/>
    <property type="match status" value="1"/>
</dbReference>
<proteinExistence type="predicted"/>
<feature type="transmembrane region" description="Helical" evidence="5">
    <location>
        <begin position="139"/>
        <end position="162"/>
    </location>
</feature>
<dbReference type="Proteomes" id="UP000000939">
    <property type="component" value="Chromosome"/>
</dbReference>
<keyword evidence="8" id="KW-1185">Reference proteome</keyword>
<comment type="subcellular location">
    <subcellularLocation>
        <location evidence="1">Membrane</location>
        <topology evidence="1">Multi-pass membrane protein</topology>
    </subcellularLocation>
</comment>
<feature type="transmembrane region" description="Helical" evidence="5">
    <location>
        <begin position="302"/>
        <end position="323"/>
    </location>
</feature>
<dbReference type="CDD" id="cd17330">
    <property type="entry name" value="MFS_SLC46_TetA_like"/>
    <property type="match status" value="1"/>
</dbReference>
<dbReference type="GO" id="GO:0016020">
    <property type="term" value="C:membrane"/>
    <property type="evidence" value="ECO:0007669"/>
    <property type="project" value="UniProtKB-SubCell"/>
</dbReference>
<dbReference type="STRING" id="572480.Arnit_0539"/>
<dbReference type="PANTHER" id="PTHR23546">
    <property type="entry name" value="TRANSPORT PROTEIN"/>
    <property type="match status" value="1"/>
</dbReference>
<dbReference type="AlphaFoldDB" id="D5UZG7"/>
<dbReference type="RefSeq" id="WP_013134349.1">
    <property type="nucleotide sequence ID" value="NC_014166.1"/>
</dbReference>
<evidence type="ECO:0000256" key="2">
    <source>
        <dbReference type="ARBA" id="ARBA00022692"/>
    </source>
</evidence>
<feature type="transmembrane region" description="Helical" evidence="5">
    <location>
        <begin position="69"/>
        <end position="92"/>
    </location>
</feature>
<dbReference type="HOGENOM" id="CLU_001265_10_11_7"/>